<keyword evidence="2" id="KW-1133">Transmembrane helix</keyword>
<sequence>MTSVPAHRRTRGPAAPHHRVTASRVSRSAWTAMNWLTSVAVVVVMTASAAAMVAAAPEVSPAAPAIVPDSHP</sequence>
<evidence type="ECO:0000313" key="4">
    <source>
        <dbReference type="Proteomes" id="UP001165341"/>
    </source>
</evidence>
<proteinExistence type="predicted"/>
<protein>
    <submittedName>
        <fullName evidence="3">Uncharacterized protein</fullName>
    </submittedName>
</protein>
<evidence type="ECO:0000313" key="3">
    <source>
        <dbReference type="EMBL" id="MCI4659205.1"/>
    </source>
</evidence>
<organism evidence="3 4">
    <name type="scientific">Cryobacterium zhongshanensis</name>
    <dbReference type="NCBI Taxonomy" id="2928153"/>
    <lineage>
        <taxon>Bacteria</taxon>
        <taxon>Bacillati</taxon>
        <taxon>Actinomycetota</taxon>
        <taxon>Actinomycetes</taxon>
        <taxon>Micrococcales</taxon>
        <taxon>Microbacteriaceae</taxon>
        <taxon>Cryobacterium</taxon>
    </lineage>
</organism>
<keyword evidence="2" id="KW-0812">Transmembrane</keyword>
<comment type="caution">
    <text evidence="3">The sequence shown here is derived from an EMBL/GenBank/DDBJ whole genome shotgun (WGS) entry which is preliminary data.</text>
</comment>
<keyword evidence="4" id="KW-1185">Reference proteome</keyword>
<evidence type="ECO:0000256" key="2">
    <source>
        <dbReference type="SAM" id="Phobius"/>
    </source>
</evidence>
<evidence type="ECO:0000256" key="1">
    <source>
        <dbReference type="SAM" id="MobiDB-lite"/>
    </source>
</evidence>
<dbReference type="RefSeq" id="WP_243012793.1">
    <property type="nucleotide sequence ID" value="NZ_JALGAR010000004.1"/>
</dbReference>
<dbReference type="AlphaFoldDB" id="A0AA41QXF8"/>
<name>A0AA41QXF8_9MICO</name>
<reference evidence="3" key="1">
    <citation type="submission" date="2022-03" db="EMBL/GenBank/DDBJ databases">
        <title>Cryobacterium sp. nov. strain ZS14-85, isolated from Antarctic soil.</title>
        <authorList>
            <person name="Li J."/>
            <person name="Niu G."/>
        </authorList>
    </citation>
    <scope>NUCLEOTIDE SEQUENCE</scope>
    <source>
        <strain evidence="3">ZS14-85</strain>
    </source>
</reference>
<feature type="transmembrane region" description="Helical" evidence="2">
    <location>
        <begin position="33"/>
        <end position="55"/>
    </location>
</feature>
<feature type="region of interest" description="Disordered" evidence="1">
    <location>
        <begin position="1"/>
        <end position="23"/>
    </location>
</feature>
<gene>
    <name evidence="3" type="ORF">MQH31_15455</name>
</gene>
<dbReference type="Proteomes" id="UP001165341">
    <property type="component" value="Unassembled WGS sequence"/>
</dbReference>
<feature type="compositionally biased region" description="Basic residues" evidence="1">
    <location>
        <begin position="1"/>
        <end position="21"/>
    </location>
</feature>
<accession>A0AA41QXF8</accession>
<keyword evidence="2" id="KW-0472">Membrane</keyword>
<dbReference type="EMBL" id="JALGAR010000004">
    <property type="protein sequence ID" value="MCI4659205.1"/>
    <property type="molecule type" value="Genomic_DNA"/>
</dbReference>